<accession>A0A0J7NAH3</accession>
<dbReference type="GO" id="GO:0030286">
    <property type="term" value="C:dynein complex"/>
    <property type="evidence" value="ECO:0007669"/>
    <property type="project" value="InterPro"/>
</dbReference>
<dbReference type="PANTHER" id="PTHR22878">
    <property type="entry name" value="DYNEIN HEAVY CHAIN 6, AXONEMAL-LIKE-RELATED"/>
    <property type="match status" value="1"/>
</dbReference>
<dbReference type="OrthoDB" id="5593012at2759"/>
<keyword evidence="3" id="KW-1185">Reference proteome</keyword>
<dbReference type="GO" id="GO:0045505">
    <property type="term" value="F:dynein intermediate chain binding"/>
    <property type="evidence" value="ECO:0007669"/>
    <property type="project" value="InterPro"/>
</dbReference>
<dbReference type="GO" id="GO:0007018">
    <property type="term" value="P:microtubule-based movement"/>
    <property type="evidence" value="ECO:0007669"/>
    <property type="project" value="InterPro"/>
</dbReference>
<dbReference type="Gene3D" id="1.20.1270.280">
    <property type="match status" value="1"/>
</dbReference>
<gene>
    <name evidence="2" type="ORF">RF55_10757</name>
</gene>
<dbReference type="Proteomes" id="UP000036403">
    <property type="component" value="Unassembled WGS sequence"/>
</dbReference>
<dbReference type="Pfam" id="PF18199">
    <property type="entry name" value="Dynein_C"/>
    <property type="match status" value="1"/>
</dbReference>
<sequence length="87" mass="10143">MANNMLNAKIPLNWTKACAYPSLKRLPSFVNDLMKRLDMLQSWLDHGQPESFWISGFSFAHAFLTAIAQNYARKYKIPIDKIDFDFE</sequence>
<dbReference type="PANTHER" id="PTHR22878:SF68">
    <property type="entry name" value="DYNEIN HEAVY CHAIN 6, AXONEMAL-LIKE"/>
    <property type="match status" value="1"/>
</dbReference>
<dbReference type="AlphaFoldDB" id="A0A0J7NAH3"/>
<dbReference type="InterPro" id="IPR043160">
    <property type="entry name" value="Dynein_C_barrel"/>
</dbReference>
<dbReference type="Gene3D" id="3.10.490.20">
    <property type="match status" value="1"/>
</dbReference>
<dbReference type="InterPro" id="IPR041228">
    <property type="entry name" value="Dynein_C"/>
</dbReference>
<feature type="non-terminal residue" evidence="2">
    <location>
        <position position="87"/>
    </location>
</feature>
<dbReference type="InterPro" id="IPR026983">
    <property type="entry name" value="DHC"/>
</dbReference>
<proteinExistence type="predicted"/>
<dbReference type="STRING" id="67767.A0A0J7NAH3"/>
<feature type="domain" description="Dynein heavy chain C-terminal" evidence="1">
    <location>
        <begin position="1"/>
        <end position="87"/>
    </location>
</feature>
<dbReference type="PaxDb" id="67767-A0A0J7NAH3"/>
<reference evidence="2 3" key="1">
    <citation type="submission" date="2015-04" db="EMBL/GenBank/DDBJ databases">
        <title>Lasius niger genome sequencing.</title>
        <authorList>
            <person name="Konorov E.A."/>
            <person name="Nikitin M.A."/>
            <person name="Kirill M.V."/>
            <person name="Chang P."/>
        </authorList>
    </citation>
    <scope>NUCLEOTIDE SEQUENCE [LARGE SCALE GENOMIC DNA]</scope>
    <source>
        <tissue evidence="2">Whole</tissue>
    </source>
</reference>
<evidence type="ECO:0000259" key="1">
    <source>
        <dbReference type="Pfam" id="PF18199"/>
    </source>
</evidence>
<dbReference type="GO" id="GO:0051959">
    <property type="term" value="F:dynein light intermediate chain binding"/>
    <property type="evidence" value="ECO:0007669"/>
    <property type="project" value="InterPro"/>
</dbReference>
<evidence type="ECO:0000313" key="3">
    <source>
        <dbReference type="Proteomes" id="UP000036403"/>
    </source>
</evidence>
<comment type="caution">
    <text evidence="2">The sequence shown here is derived from an EMBL/GenBank/DDBJ whole genome shotgun (WGS) entry which is preliminary data.</text>
</comment>
<organism evidence="2 3">
    <name type="scientific">Lasius niger</name>
    <name type="common">Black garden ant</name>
    <dbReference type="NCBI Taxonomy" id="67767"/>
    <lineage>
        <taxon>Eukaryota</taxon>
        <taxon>Metazoa</taxon>
        <taxon>Ecdysozoa</taxon>
        <taxon>Arthropoda</taxon>
        <taxon>Hexapoda</taxon>
        <taxon>Insecta</taxon>
        <taxon>Pterygota</taxon>
        <taxon>Neoptera</taxon>
        <taxon>Endopterygota</taxon>
        <taxon>Hymenoptera</taxon>
        <taxon>Apocrita</taxon>
        <taxon>Aculeata</taxon>
        <taxon>Formicoidea</taxon>
        <taxon>Formicidae</taxon>
        <taxon>Formicinae</taxon>
        <taxon>Lasius</taxon>
        <taxon>Lasius</taxon>
    </lineage>
</organism>
<evidence type="ECO:0000313" key="2">
    <source>
        <dbReference type="EMBL" id="KMQ89595.1"/>
    </source>
</evidence>
<protein>
    <submittedName>
        <fullName evidence="2">Dynein heavy chain axonemal-like protein</fullName>
    </submittedName>
</protein>
<name>A0A0J7NAH3_LASNI</name>
<dbReference type="EMBL" id="LBMM01007605">
    <property type="protein sequence ID" value="KMQ89595.1"/>
    <property type="molecule type" value="Genomic_DNA"/>
</dbReference>